<evidence type="ECO:0000313" key="2">
    <source>
        <dbReference type="EMBL" id="KAK9505985.1"/>
    </source>
</evidence>
<keyword evidence="3" id="KW-1185">Reference proteome</keyword>
<protein>
    <submittedName>
        <fullName evidence="2">Uncharacterized protein</fullName>
    </submittedName>
</protein>
<evidence type="ECO:0000256" key="1">
    <source>
        <dbReference type="SAM" id="SignalP"/>
    </source>
</evidence>
<accession>A0AAW1D742</accession>
<dbReference type="Proteomes" id="UP001461498">
    <property type="component" value="Unassembled WGS sequence"/>
</dbReference>
<proteinExistence type="predicted"/>
<organism evidence="2 3">
    <name type="scientific">Rhynocoris fuscipes</name>
    <dbReference type="NCBI Taxonomy" id="488301"/>
    <lineage>
        <taxon>Eukaryota</taxon>
        <taxon>Metazoa</taxon>
        <taxon>Ecdysozoa</taxon>
        <taxon>Arthropoda</taxon>
        <taxon>Hexapoda</taxon>
        <taxon>Insecta</taxon>
        <taxon>Pterygota</taxon>
        <taxon>Neoptera</taxon>
        <taxon>Paraneoptera</taxon>
        <taxon>Hemiptera</taxon>
        <taxon>Heteroptera</taxon>
        <taxon>Panheteroptera</taxon>
        <taxon>Cimicomorpha</taxon>
        <taxon>Reduviidae</taxon>
        <taxon>Harpactorinae</taxon>
        <taxon>Harpactorini</taxon>
        <taxon>Rhynocoris</taxon>
    </lineage>
</organism>
<feature type="chain" id="PRO_5043777282" evidence="1">
    <location>
        <begin position="24"/>
        <end position="54"/>
    </location>
</feature>
<dbReference type="AlphaFoldDB" id="A0AAW1D742"/>
<keyword evidence="1" id="KW-0732">Signal</keyword>
<gene>
    <name evidence="2" type="ORF">O3M35_009934</name>
</gene>
<reference evidence="2 3" key="1">
    <citation type="submission" date="2022-12" db="EMBL/GenBank/DDBJ databases">
        <title>Chromosome-level genome assembly of true bugs.</title>
        <authorList>
            <person name="Ma L."/>
            <person name="Li H."/>
        </authorList>
    </citation>
    <scope>NUCLEOTIDE SEQUENCE [LARGE SCALE GENOMIC DNA]</scope>
    <source>
        <strain evidence="2">Lab_2022b</strain>
    </source>
</reference>
<feature type="signal peptide" evidence="1">
    <location>
        <begin position="1"/>
        <end position="23"/>
    </location>
</feature>
<dbReference type="EMBL" id="JAPXFL010000006">
    <property type="protein sequence ID" value="KAK9505985.1"/>
    <property type="molecule type" value="Genomic_DNA"/>
</dbReference>
<sequence length="54" mass="6062">MRILNILLSVFIVVLALIHNARSGGCIERYGKCSPTNSNCCEPSQCYFSFNKCF</sequence>
<name>A0AAW1D742_9HEMI</name>
<evidence type="ECO:0000313" key="3">
    <source>
        <dbReference type="Proteomes" id="UP001461498"/>
    </source>
</evidence>
<comment type="caution">
    <text evidence="2">The sequence shown here is derived from an EMBL/GenBank/DDBJ whole genome shotgun (WGS) entry which is preliminary data.</text>
</comment>